<sequence>MNTRMPPFPGRDLAAEAALLQTFTQHGIDYAMLQRDWRDDSHGDLDIIVRQEHWPLLVERVAGFSHENGIPVVKAYEIERGVVCVVMLTQKEAIFLDTVIAGASGTIYGVDPVHALQNADRATDIPVISEEEFLRYRQQKKIFKASTRRKLLKKMANLPIILRRLIECTTLARGALLYVPYLLDTDILRSEAVSGFSHGYLTHTLRHRYRS</sequence>
<evidence type="ECO:0000313" key="1">
    <source>
        <dbReference type="EMBL" id="HEC05351.1"/>
    </source>
</evidence>
<dbReference type="EMBL" id="DRLF01000025">
    <property type="protein sequence ID" value="HEC05351.1"/>
    <property type="molecule type" value="Genomic_DNA"/>
</dbReference>
<dbReference type="AlphaFoldDB" id="A0A831RQX6"/>
<accession>A0A831RQX6</accession>
<reference evidence="1" key="1">
    <citation type="journal article" date="2020" name="mSystems">
        <title>Genome- and Community-Level Interaction Insights into Carbon Utilization and Element Cycling Functions of Hydrothermarchaeota in Hydrothermal Sediment.</title>
        <authorList>
            <person name="Zhou Z."/>
            <person name="Liu Y."/>
            <person name="Xu W."/>
            <person name="Pan J."/>
            <person name="Luo Z.H."/>
            <person name="Li M."/>
        </authorList>
    </citation>
    <scope>NUCLEOTIDE SEQUENCE [LARGE SCALE GENOMIC DNA]</scope>
    <source>
        <strain evidence="1">HyVt-458</strain>
    </source>
</reference>
<organism evidence="1">
    <name type="scientific">Thiolapillus brandeum</name>
    <dbReference type="NCBI Taxonomy" id="1076588"/>
    <lineage>
        <taxon>Bacteria</taxon>
        <taxon>Pseudomonadati</taxon>
        <taxon>Pseudomonadota</taxon>
        <taxon>Gammaproteobacteria</taxon>
        <taxon>Chromatiales</taxon>
        <taxon>Sedimenticolaceae</taxon>
        <taxon>Thiolapillus</taxon>
    </lineage>
</organism>
<name>A0A831RQX6_9GAMM</name>
<protein>
    <submittedName>
        <fullName evidence="1">Uncharacterized protein</fullName>
    </submittedName>
</protein>
<comment type="caution">
    <text evidence="1">The sequence shown here is derived from an EMBL/GenBank/DDBJ whole genome shotgun (WGS) entry which is preliminary data.</text>
</comment>
<dbReference type="Proteomes" id="UP000886339">
    <property type="component" value="Unassembled WGS sequence"/>
</dbReference>
<proteinExistence type="predicted"/>
<gene>
    <name evidence="1" type="ORF">ENJ12_00735</name>
</gene>